<gene>
    <name evidence="2" type="ORF">HPP92_004731</name>
</gene>
<evidence type="ECO:0000256" key="1">
    <source>
        <dbReference type="SAM" id="MobiDB-lite"/>
    </source>
</evidence>
<sequence length="129" mass="14872">MIGGCFPDGGRPEPARKDQECGLERRKWGRCGDCQRPQPRACDSAPGFDRLFRYALKKYPMHVEAKDDHRLSGNHHKRQPPCDHQTHGESHCYGGRRLHQKSLSVSHQDRIHKADYLSNFVDLIALNRE</sequence>
<dbReference type="EMBL" id="JADCNL010000002">
    <property type="protein sequence ID" value="KAG0491333.1"/>
    <property type="molecule type" value="Genomic_DNA"/>
</dbReference>
<protein>
    <submittedName>
        <fullName evidence="2">Uncharacterized protein</fullName>
    </submittedName>
</protein>
<dbReference type="AlphaFoldDB" id="A0A835VBF6"/>
<keyword evidence="3" id="KW-1185">Reference proteome</keyword>
<evidence type="ECO:0000313" key="2">
    <source>
        <dbReference type="EMBL" id="KAG0491333.1"/>
    </source>
</evidence>
<dbReference type="Proteomes" id="UP000636800">
    <property type="component" value="Chromosome 2"/>
</dbReference>
<proteinExistence type="predicted"/>
<accession>A0A835VBF6</accession>
<comment type="caution">
    <text evidence="2">The sequence shown here is derived from an EMBL/GenBank/DDBJ whole genome shotgun (WGS) entry which is preliminary data.</text>
</comment>
<feature type="compositionally biased region" description="Basic and acidic residues" evidence="1">
    <location>
        <begin position="80"/>
        <end position="90"/>
    </location>
</feature>
<organism evidence="2 3">
    <name type="scientific">Vanilla planifolia</name>
    <name type="common">Vanilla</name>
    <dbReference type="NCBI Taxonomy" id="51239"/>
    <lineage>
        <taxon>Eukaryota</taxon>
        <taxon>Viridiplantae</taxon>
        <taxon>Streptophyta</taxon>
        <taxon>Embryophyta</taxon>
        <taxon>Tracheophyta</taxon>
        <taxon>Spermatophyta</taxon>
        <taxon>Magnoliopsida</taxon>
        <taxon>Liliopsida</taxon>
        <taxon>Asparagales</taxon>
        <taxon>Orchidaceae</taxon>
        <taxon>Vanilloideae</taxon>
        <taxon>Vanilleae</taxon>
        <taxon>Vanilla</taxon>
    </lineage>
</organism>
<evidence type="ECO:0000313" key="3">
    <source>
        <dbReference type="Proteomes" id="UP000636800"/>
    </source>
</evidence>
<reference evidence="2 3" key="1">
    <citation type="journal article" date="2020" name="Nat. Food">
        <title>A phased Vanilla planifolia genome enables genetic improvement of flavour and production.</title>
        <authorList>
            <person name="Hasing T."/>
            <person name="Tang H."/>
            <person name="Brym M."/>
            <person name="Khazi F."/>
            <person name="Huang T."/>
            <person name="Chambers A.H."/>
        </authorList>
    </citation>
    <scope>NUCLEOTIDE SEQUENCE [LARGE SCALE GENOMIC DNA]</scope>
    <source>
        <tissue evidence="2">Leaf</tissue>
    </source>
</reference>
<name>A0A835VBF6_VANPL</name>
<feature type="region of interest" description="Disordered" evidence="1">
    <location>
        <begin position="68"/>
        <end position="93"/>
    </location>
</feature>